<dbReference type="GO" id="GO:0015288">
    <property type="term" value="F:porin activity"/>
    <property type="evidence" value="ECO:0007669"/>
    <property type="project" value="TreeGrafter"/>
</dbReference>
<feature type="chain" id="PRO_5011440125" evidence="9">
    <location>
        <begin position="27"/>
        <end position="456"/>
    </location>
</feature>
<gene>
    <name evidence="10" type="ORF">SAMN04488505_109154</name>
</gene>
<evidence type="ECO:0000313" key="10">
    <source>
        <dbReference type="EMBL" id="SEN28930.1"/>
    </source>
</evidence>
<dbReference type="InterPro" id="IPR003423">
    <property type="entry name" value="OMP_efflux"/>
</dbReference>
<dbReference type="Pfam" id="PF02321">
    <property type="entry name" value="OEP"/>
    <property type="match status" value="1"/>
</dbReference>
<feature type="coiled-coil region" evidence="8">
    <location>
        <begin position="359"/>
        <end position="393"/>
    </location>
</feature>
<evidence type="ECO:0000256" key="4">
    <source>
        <dbReference type="ARBA" id="ARBA00022452"/>
    </source>
</evidence>
<dbReference type="GO" id="GO:1990281">
    <property type="term" value="C:efflux pump complex"/>
    <property type="evidence" value="ECO:0007669"/>
    <property type="project" value="TreeGrafter"/>
</dbReference>
<keyword evidence="5" id="KW-0812">Transmembrane</keyword>
<keyword evidence="7" id="KW-0998">Cell outer membrane</keyword>
<dbReference type="PANTHER" id="PTHR30026">
    <property type="entry name" value="OUTER MEMBRANE PROTEIN TOLC"/>
    <property type="match status" value="1"/>
</dbReference>
<dbReference type="GO" id="GO:0009279">
    <property type="term" value="C:cell outer membrane"/>
    <property type="evidence" value="ECO:0007669"/>
    <property type="project" value="UniProtKB-SubCell"/>
</dbReference>
<dbReference type="STRING" id="573321.SAMN04488505_109154"/>
<evidence type="ECO:0000256" key="7">
    <source>
        <dbReference type="ARBA" id="ARBA00023237"/>
    </source>
</evidence>
<reference evidence="10 11" key="1">
    <citation type="submission" date="2016-10" db="EMBL/GenBank/DDBJ databases">
        <authorList>
            <person name="de Groot N.N."/>
        </authorList>
    </citation>
    <scope>NUCLEOTIDE SEQUENCE [LARGE SCALE GENOMIC DNA]</scope>
    <source>
        <strain evidence="10 11">DSM 21039</strain>
    </source>
</reference>
<feature type="signal peptide" evidence="9">
    <location>
        <begin position="1"/>
        <end position="26"/>
    </location>
</feature>
<keyword evidence="11" id="KW-1185">Reference proteome</keyword>
<dbReference type="InterPro" id="IPR051906">
    <property type="entry name" value="TolC-like"/>
</dbReference>
<dbReference type="SUPFAM" id="SSF56954">
    <property type="entry name" value="Outer membrane efflux proteins (OEP)"/>
    <property type="match status" value="1"/>
</dbReference>
<protein>
    <submittedName>
        <fullName evidence="10">Outer membrane protein TolC</fullName>
    </submittedName>
</protein>
<dbReference type="GO" id="GO:0015562">
    <property type="term" value="F:efflux transmembrane transporter activity"/>
    <property type="evidence" value="ECO:0007669"/>
    <property type="project" value="InterPro"/>
</dbReference>
<dbReference type="RefSeq" id="WP_089919291.1">
    <property type="nucleotide sequence ID" value="NZ_FOBB01000009.1"/>
</dbReference>
<dbReference type="AlphaFoldDB" id="A0A1H8FBJ2"/>
<evidence type="ECO:0000256" key="1">
    <source>
        <dbReference type="ARBA" id="ARBA00004442"/>
    </source>
</evidence>
<evidence type="ECO:0000256" key="3">
    <source>
        <dbReference type="ARBA" id="ARBA00022448"/>
    </source>
</evidence>
<comment type="subcellular location">
    <subcellularLocation>
        <location evidence="1">Cell outer membrane</location>
    </subcellularLocation>
</comment>
<keyword evidence="8" id="KW-0175">Coiled coil</keyword>
<keyword evidence="9" id="KW-0732">Signal</keyword>
<keyword evidence="6" id="KW-0472">Membrane</keyword>
<evidence type="ECO:0000256" key="8">
    <source>
        <dbReference type="SAM" id="Coils"/>
    </source>
</evidence>
<organism evidence="10 11">
    <name type="scientific">Chitinophaga rupis</name>
    <dbReference type="NCBI Taxonomy" id="573321"/>
    <lineage>
        <taxon>Bacteria</taxon>
        <taxon>Pseudomonadati</taxon>
        <taxon>Bacteroidota</taxon>
        <taxon>Chitinophagia</taxon>
        <taxon>Chitinophagales</taxon>
        <taxon>Chitinophagaceae</taxon>
        <taxon>Chitinophaga</taxon>
    </lineage>
</organism>
<proteinExistence type="inferred from homology"/>
<dbReference type="PANTHER" id="PTHR30026:SF20">
    <property type="entry name" value="OUTER MEMBRANE PROTEIN TOLC"/>
    <property type="match status" value="1"/>
</dbReference>
<dbReference type="OrthoDB" id="13803at2"/>
<keyword evidence="3" id="KW-0813">Transport</keyword>
<evidence type="ECO:0000256" key="5">
    <source>
        <dbReference type="ARBA" id="ARBA00022692"/>
    </source>
</evidence>
<evidence type="ECO:0000256" key="2">
    <source>
        <dbReference type="ARBA" id="ARBA00007613"/>
    </source>
</evidence>
<dbReference type="Proteomes" id="UP000198984">
    <property type="component" value="Unassembled WGS sequence"/>
</dbReference>
<evidence type="ECO:0000256" key="6">
    <source>
        <dbReference type="ARBA" id="ARBA00023136"/>
    </source>
</evidence>
<accession>A0A1H8FBJ2</accession>
<dbReference type="Gene3D" id="1.20.1600.10">
    <property type="entry name" value="Outer membrane efflux proteins (OEP)"/>
    <property type="match status" value="1"/>
</dbReference>
<name>A0A1H8FBJ2_9BACT</name>
<evidence type="ECO:0000313" key="11">
    <source>
        <dbReference type="Proteomes" id="UP000198984"/>
    </source>
</evidence>
<keyword evidence="4" id="KW-1134">Transmembrane beta strand</keyword>
<comment type="similarity">
    <text evidence="2">Belongs to the outer membrane factor (OMF) (TC 1.B.17) family.</text>
</comment>
<dbReference type="EMBL" id="FOBB01000009">
    <property type="protein sequence ID" value="SEN28930.1"/>
    <property type="molecule type" value="Genomic_DNA"/>
</dbReference>
<evidence type="ECO:0000256" key="9">
    <source>
        <dbReference type="SAM" id="SignalP"/>
    </source>
</evidence>
<sequence>MSTKIKRLLTVILLVLVSVAASPAKAQPGPLEQYIQDAFAHNQALQQRNFQLERSLYALQEARGMYLPQVSLLGTYTKASGGRTIDIPTGDLMNPVYATLNQLTNSQKFPNIENTSVQLSPDNFYDAKLRTSLPLINSEIWYANKIRQEDITRQQAAVNVYKRQLVKDIKSAYYQYFQAVRAVDIYNNALLLVQENVRVNQSMLRNGVRNSTALTRSQTEQEKTLAAITAARNNQQNARAYFNFLLNRPLTDSVLIDSAALAVTERASVDVNTDISGREELLQIDKTRSMALLQQKMQQSTLVPKLSTFLDLGSQAYNFNFNSSSRYYIWGLDLQWNIFTGGQRRNRAKQSAMDAATAKAAYDETAQSLQLELNTASNNYRTAQSNYNSAQIQLQLAEKYYRDQLKVYKEGQLLYIELLDAQQQLTNARLESLQAYAGVQVAQAEIERAQASYPLR</sequence>